<keyword evidence="3" id="KW-1185">Reference proteome</keyword>
<dbReference type="VEuPathDB" id="VectorBase:MDOMA2_016607"/>
<dbReference type="InterPro" id="IPR001148">
    <property type="entry name" value="CA_dom"/>
</dbReference>
<dbReference type="Proteomes" id="UP001652621">
    <property type="component" value="Unplaced"/>
</dbReference>
<reference evidence="4" key="2">
    <citation type="submission" date="2025-04" db="UniProtKB">
        <authorList>
            <consortium name="RefSeq"/>
        </authorList>
    </citation>
    <scope>IDENTIFICATION</scope>
    <source>
        <strain evidence="4">Aabys</strain>
    </source>
</reference>
<dbReference type="VEuPathDB" id="VectorBase:MDOA016611"/>
<dbReference type="AlphaFoldDB" id="A0A1I8NKG6"/>
<dbReference type="RefSeq" id="XP_011290608.1">
    <property type="nucleotide sequence ID" value="XM_011292306.1"/>
</dbReference>
<protein>
    <submittedName>
        <fullName evidence="4">Uncharacterized protein LOC105261518</fullName>
    </submittedName>
</protein>
<dbReference type="InterPro" id="IPR036398">
    <property type="entry name" value="CA_dom_sf"/>
</dbReference>
<evidence type="ECO:0000313" key="3">
    <source>
        <dbReference type="Proteomes" id="UP001652621"/>
    </source>
</evidence>
<dbReference type="GeneID" id="105261518"/>
<dbReference type="SUPFAM" id="SSF51069">
    <property type="entry name" value="Carbonic anhydrase"/>
    <property type="match status" value="1"/>
</dbReference>
<dbReference type="PROSITE" id="PS51144">
    <property type="entry name" value="ALPHA_CA_2"/>
    <property type="match status" value="1"/>
</dbReference>
<reference evidence="2" key="1">
    <citation type="submission" date="2020-05" db="UniProtKB">
        <authorList>
            <consortium name="EnsemblMetazoa"/>
        </authorList>
    </citation>
    <scope>IDENTIFICATION</scope>
    <source>
        <strain evidence="2">Aabys</strain>
    </source>
</reference>
<proteinExistence type="predicted"/>
<dbReference type="KEGG" id="mde:105261518"/>
<dbReference type="EnsemblMetazoa" id="MDOA016611-RA">
    <property type="protein sequence ID" value="MDOA016611-PA"/>
    <property type="gene ID" value="MDOA016611"/>
</dbReference>
<evidence type="ECO:0000259" key="1">
    <source>
        <dbReference type="PROSITE" id="PS51144"/>
    </source>
</evidence>
<feature type="domain" description="Alpha-carbonic anhydrase" evidence="1">
    <location>
        <begin position="1"/>
        <end position="241"/>
    </location>
</feature>
<dbReference type="OrthoDB" id="429145at2759"/>
<dbReference type="STRING" id="7370.A0A1I8NKG6"/>
<gene>
    <name evidence="2" type="primary">105261518</name>
    <name evidence="4" type="synonym">LOC105261518</name>
</gene>
<name>A0A1I8NKG6_MUSDO</name>
<organism evidence="2">
    <name type="scientific">Musca domestica</name>
    <name type="common">House fly</name>
    <dbReference type="NCBI Taxonomy" id="7370"/>
    <lineage>
        <taxon>Eukaryota</taxon>
        <taxon>Metazoa</taxon>
        <taxon>Ecdysozoa</taxon>
        <taxon>Arthropoda</taxon>
        <taxon>Hexapoda</taxon>
        <taxon>Insecta</taxon>
        <taxon>Pterygota</taxon>
        <taxon>Neoptera</taxon>
        <taxon>Endopterygota</taxon>
        <taxon>Diptera</taxon>
        <taxon>Brachycera</taxon>
        <taxon>Muscomorpha</taxon>
        <taxon>Muscoidea</taxon>
        <taxon>Muscidae</taxon>
        <taxon>Musca</taxon>
    </lineage>
</organism>
<accession>A0A1I8NKG6</accession>
<dbReference type="Gene3D" id="3.10.200.10">
    <property type="entry name" value="Alpha carbonic anhydrase"/>
    <property type="match status" value="1"/>
</dbReference>
<evidence type="ECO:0000313" key="4">
    <source>
        <dbReference type="RefSeq" id="XP_011290608.1"/>
    </source>
</evidence>
<dbReference type="Pfam" id="PF00194">
    <property type="entry name" value="Carb_anhydrase"/>
    <property type="match status" value="1"/>
</dbReference>
<sequence length="265" mass="30862">MPLRDSDVTVKRHNFNAFAFENLDAEPIDAEMWNTEDYLALYLEYDQNNRPIAYGGPLQEYGNYTMEQILWHWLEPAKGQEATPFAAELHILFYHINYRKLIKSKGNPYYSCMAMVFPFKVVQETRLRFFSEISQLLPMLRTPSEVVFVPNHTIPLLAELINGNISQFYSYQGATCYTDNRREVTWFDFISPIEVGIDFAQQMEYIEAKDHTPIIKKLVKQESPQGVILKSFDNSGVTENIVAAVWLFILFFVRAQIQEQAFNVN</sequence>
<evidence type="ECO:0000313" key="2">
    <source>
        <dbReference type="EnsemblMetazoa" id="MDOA016611-PA"/>
    </source>
</evidence>